<reference evidence="4 5" key="1">
    <citation type="submission" date="2014-06" db="EMBL/GenBank/DDBJ databases">
        <authorList>
            <person name="Urmite Genomes Urmite Genomes"/>
        </authorList>
    </citation>
    <scope>NUCLEOTIDE SEQUENCE [LARGE SCALE GENOMIC DNA]</scope>
</reference>
<organism evidence="4 5">
    <name type="scientific">Legionella massiliensis</name>
    <dbReference type="NCBI Taxonomy" id="1034943"/>
    <lineage>
        <taxon>Bacteria</taxon>
        <taxon>Pseudomonadati</taxon>
        <taxon>Pseudomonadota</taxon>
        <taxon>Gammaproteobacteria</taxon>
        <taxon>Legionellales</taxon>
        <taxon>Legionellaceae</taxon>
        <taxon>Legionella</taxon>
    </lineage>
</organism>
<proteinExistence type="inferred from homology"/>
<dbReference type="PANTHER" id="PTHR11527">
    <property type="entry name" value="HEAT-SHOCK PROTEIN 20 FAMILY MEMBER"/>
    <property type="match status" value="1"/>
</dbReference>
<dbReference type="AlphaFoldDB" id="A0A078KPR2"/>
<evidence type="ECO:0000259" key="3">
    <source>
        <dbReference type="PROSITE" id="PS01031"/>
    </source>
</evidence>
<accession>A0A078KPR2</accession>
<evidence type="ECO:0000313" key="4">
    <source>
        <dbReference type="EMBL" id="CDZ76390.1"/>
    </source>
</evidence>
<evidence type="ECO:0000256" key="1">
    <source>
        <dbReference type="PROSITE-ProRule" id="PRU00285"/>
    </source>
</evidence>
<evidence type="ECO:0000313" key="5">
    <source>
        <dbReference type="Proteomes" id="UP000044071"/>
    </source>
</evidence>
<evidence type="ECO:0000256" key="2">
    <source>
        <dbReference type="RuleBase" id="RU003616"/>
    </source>
</evidence>
<dbReference type="CDD" id="cd06464">
    <property type="entry name" value="ACD_sHsps-like"/>
    <property type="match status" value="1"/>
</dbReference>
<dbReference type="STRING" id="1034943.BN59_00659"/>
<keyword evidence="5" id="KW-1185">Reference proteome</keyword>
<sequence length="146" mass="16867">MNNLRRTFPMARDISSLLEQFLNPQLQDDASFIETGTWVPLVDIKEEKERFLVIADIPGVKKEDVDISLEQHVLTLKGIRQFDKTEHQNGYTRRERAHGQFYRRFSLPQTADDAKITARYAHGVLEISIPKKEAATQKKIDISVED</sequence>
<gene>
    <name evidence="4" type="ORF">BN59_00659</name>
</gene>
<protein>
    <recommendedName>
        <fullName evidence="3">SHSP domain-containing protein</fullName>
    </recommendedName>
</protein>
<feature type="domain" description="SHSP" evidence="3">
    <location>
        <begin position="33"/>
        <end position="145"/>
    </location>
</feature>
<comment type="similarity">
    <text evidence="1 2">Belongs to the small heat shock protein (HSP20) family.</text>
</comment>
<dbReference type="PROSITE" id="PS01031">
    <property type="entry name" value="SHSP"/>
    <property type="match status" value="1"/>
</dbReference>
<dbReference type="InterPro" id="IPR008978">
    <property type="entry name" value="HSP20-like_chaperone"/>
</dbReference>
<dbReference type="OrthoDB" id="9792695at2"/>
<dbReference type="EMBL" id="CCSB01000001">
    <property type="protein sequence ID" value="CDZ76390.1"/>
    <property type="molecule type" value="Genomic_DNA"/>
</dbReference>
<dbReference type="InterPro" id="IPR002068">
    <property type="entry name" value="A-crystallin/Hsp20_dom"/>
</dbReference>
<dbReference type="eggNOG" id="COG0071">
    <property type="taxonomic scope" value="Bacteria"/>
</dbReference>
<dbReference type="Proteomes" id="UP000044071">
    <property type="component" value="Unassembled WGS sequence"/>
</dbReference>
<dbReference type="Gene3D" id="2.60.40.790">
    <property type="match status" value="1"/>
</dbReference>
<dbReference type="Pfam" id="PF00011">
    <property type="entry name" value="HSP20"/>
    <property type="match status" value="1"/>
</dbReference>
<dbReference type="SUPFAM" id="SSF49764">
    <property type="entry name" value="HSP20-like chaperones"/>
    <property type="match status" value="1"/>
</dbReference>
<dbReference type="RefSeq" id="WP_043872929.1">
    <property type="nucleotide sequence ID" value="NZ_CCVW01000001.1"/>
</dbReference>
<name>A0A078KPR2_9GAMM</name>
<dbReference type="InterPro" id="IPR031107">
    <property type="entry name" value="Small_HSP"/>
</dbReference>